<reference evidence="5 6" key="1">
    <citation type="submission" date="2023-10" db="EMBL/GenBank/DDBJ databases">
        <authorList>
            <person name="Maclean D."/>
            <person name="Macfadyen A."/>
        </authorList>
    </citation>
    <scope>NUCLEOTIDE SEQUENCE [LARGE SCALE GENOMIC DNA]</scope>
</reference>
<evidence type="ECO:0000256" key="3">
    <source>
        <dbReference type="PROSITE-ProRule" id="PRU00339"/>
    </source>
</evidence>
<feature type="compositionally biased region" description="Polar residues" evidence="4">
    <location>
        <begin position="252"/>
        <end position="262"/>
    </location>
</feature>
<feature type="region of interest" description="Disordered" evidence="4">
    <location>
        <begin position="227"/>
        <end position="307"/>
    </location>
</feature>
<dbReference type="Pfam" id="PF13432">
    <property type="entry name" value="TPR_16"/>
    <property type="match status" value="2"/>
</dbReference>
<evidence type="ECO:0000256" key="1">
    <source>
        <dbReference type="ARBA" id="ARBA00022737"/>
    </source>
</evidence>
<keyword evidence="6" id="KW-1185">Reference proteome</keyword>
<proteinExistence type="predicted"/>
<comment type="caution">
    <text evidence="5">The sequence shown here is derived from an EMBL/GenBank/DDBJ whole genome shotgun (WGS) entry which is preliminary data.</text>
</comment>
<feature type="compositionally biased region" description="Basic and acidic residues" evidence="4">
    <location>
        <begin position="275"/>
        <end position="284"/>
    </location>
</feature>
<dbReference type="CDD" id="cd24142">
    <property type="entry name" value="ACL4-like"/>
    <property type="match status" value="1"/>
</dbReference>
<dbReference type="PROSITE" id="PS50005">
    <property type="entry name" value="TPR"/>
    <property type="match status" value="1"/>
</dbReference>
<dbReference type="AlphaFoldDB" id="A0AAV1I0R4"/>
<dbReference type="InterPro" id="IPR019734">
    <property type="entry name" value="TPR_rpt"/>
</dbReference>
<dbReference type="SMART" id="SM00028">
    <property type="entry name" value="TPR"/>
    <property type="match status" value="3"/>
</dbReference>
<dbReference type="PANTHER" id="PTHR45586:SF1">
    <property type="entry name" value="LIPOPOLYSACCHARIDE ASSEMBLY PROTEIN B"/>
    <property type="match status" value="1"/>
</dbReference>
<dbReference type="InterPro" id="IPR051012">
    <property type="entry name" value="CellSynth/LPSAsmb/PSIAsmb"/>
</dbReference>
<feature type="repeat" description="TPR" evidence="3">
    <location>
        <begin position="66"/>
        <end position="99"/>
    </location>
</feature>
<feature type="compositionally biased region" description="Low complexity" evidence="4">
    <location>
        <begin position="233"/>
        <end position="244"/>
    </location>
</feature>
<organism evidence="5 6">
    <name type="scientific">Coccomyxa viridis</name>
    <dbReference type="NCBI Taxonomy" id="1274662"/>
    <lineage>
        <taxon>Eukaryota</taxon>
        <taxon>Viridiplantae</taxon>
        <taxon>Chlorophyta</taxon>
        <taxon>core chlorophytes</taxon>
        <taxon>Trebouxiophyceae</taxon>
        <taxon>Trebouxiophyceae incertae sedis</taxon>
        <taxon>Coccomyxaceae</taxon>
        <taxon>Coccomyxa</taxon>
    </lineage>
</organism>
<dbReference type="InterPro" id="IPR011990">
    <property type="entry name" value="TPR-like_helical_dom_sf"/>
</dbReference>
<sequence>MVVAMKADATKRTVHRRGKVRAGKMPKQVMSALQHFEAAQVALQNDDFKTALKHFQAASDAEAENVEYLDALGAAHAEFGQQEEAIAVLQRAVQLAPDTGYTKYMYLGQLLDGEEALHAMEMGVKALQRSCDQQKEADVGEAGELQEQLCSALCCLAEARLGMAGDVQEVAEACEGLLLRAARASPSSPEPMQVLASLRVEQGRPEEALHSLRQSIATWWPSLQSDAQEGDVAAMEAEAAQASAPGTDRQPEQTGAASTSRASAEKLPLQEAPAEPEHSAKEDLGWDVEDEWETDDSEDEQDDDSMPSYEFRVETAKLLIELDEDNHAAVQVLEMLIAEDDTVPEVWYLLGLALHAGGDFDEALTAAAEAERLVSRRRHEDPGAGETLLDIEDLKAAIQESVVNIKMGTAIKN</sequence>
<dbReference type="SUPFAM" id="SSF48452">
    <property type="entry name" value="TPR-like"/>
    <property type="match status" value="1"/>
</dbReference>
<name>A0AAV1I0R4_9CHLO</name>
<protein>
    <submittedName>
        <fullName evidence="5">Uncharacterized protein</fullName>
    </submittedName>
</protein>
<dbReference type="EMBL" id="CAUYUE010000005">
    <property type="protein sequence ID" value="CAK0774421.1"/>
    <property type="molecule type" value="Genomic_DNA"/>
</dbReference>
<keyword evidence="1" id="KW-0677">Repeat</keyword>
<evidence type="ECO:0000313" key="6">
    <source>
        <dbReference type="Proteomes" id="UP001314263"/>
    </source>
</evidence>
<evidence type="ECO:0000256" key="4">
    <source>
        <dbReference type="SAM" id="MobiDB-lite"/>
    </source>
</evidence>
<accession>A0AAV1I0R4</accession>
<dbReference type="PANTHER" id="PTHR45586">
    <property type="entry name" value="TPR REPEAT-CONTAINING PROTEIN PA4667"/>
    <property type="match status" value="1"/>
</dbReference>
<dbReference type="Gene3D" id="1.25.40.10">
    <property type="entry name" value="Tetratricopeptide repeat domain"/>
    <property type="match status" value="2"/>
</dbReference>
<keyword evidence="2 3" id="KW-0802">TPR repeat</keyword>
<evidence type="ECO:0000313" key="5">
    <source>
        <dbReference type="EMBL" id="CAK0774421.1"/>
    </source>
</evidence>
<gene>
    <name evidence="5" type="ORF">CVIRNUC_004166</name>
</gene>
<evidence type="ECO:0000256" key="2">
    <source>
        <dbReference type="ARBA" id="ARBA00022803"/>
    </source>
</evidence>
<feature type="compositionally biased region" description="Acidic residues" evidence="4">
    <location>
        <begin position="285"/>
        <end position="305"/>
    </location>
</feature>
<dbReference type="Proteomes" id="UP001314263">
    <property type="component" value="Unassembled WGS sequence"/>
</dbReference>